<dbReference type="STRING" id="420953.SAMN05192543_10512"/>
<organism evidence="2 3">
    <name type="scientific">Paraburkholderia megapolitana</name>
    <dbReference type="NCBI Taxonomy" id="420953"/>
    <lineage>
        <taxon>Bacteria</taxon>
        <taxon>Pseudomonadati</taxon>
        <taxon>Pseudomonadota</taxon>
        <taxon>Betaproteobacteria</taxon>
        <taxon>Burkholderiales</taxon>
        <taxon>Burkholderiaceae</taxon>
        <taxon>Paraburkholderia</taxon>
    </lineage>
</organism>
<gene>
    <name evidence="2" type="ORF">SAMN05192543_10512</name>
</gene>
<dbReference type="RefSeq" id="WP_091012947.1">
    <property type="nucleotide sequence ID" value="NZ_CP041745.1"/>
</dbReference>
<keyword evidence="1" id="KW-1133">Transmembrane helix</keyword>
<feature type="transmembrane region" description="Helical" evidence="1">
    <location>
        <begin position="95"/>
        <end position="117"/>
    </location>
</feature>
<feature type="transmembrane region" description="Helical" evidence="1">
    <location>
        <begin position="57"/>
        <end position="83"/>
    </location>
</feature>
<dbReference type="Proteomes" id="UP000199548">
    <property type="component" value="Unassembled WGS sequence"/>
</dbReference>
<evidence type="ECO:0000313" key="3">
    <source>
        <dbReference type="Proteomes" id="UP000199548"/>
    </source>
</evidence>
<accession>A0A1I3MKI9</accession>
<reference evidence="2 3" key="1">
    <citation type="submission" date="2016-10" db="EMBL/GenBank/DDBJ databases">
        <authorList>
            <person name="de Groot N.N."/>
        </authorList>
    </citation>
    <scope>NUCLEOTIDE SEQUENCE [LARGE SCALE GENOMIC DNA]</scope>
    <source>
        <strain evidence="2 3">LMG 23650</strain>
    </source>
</reference>
<proteinExistence type="predicted"/>
<dbReference type="AlphaFoldDB" id="A0A1I3MKI9"/>
<keyword evidence="3" id="KW-1185">Reference proteome</keyword>
<name>A0A1I3MKI9_9BURK</name>
<evidence type="ECO:0000313" key="2">
    <source>
        <dbReference type="EMBL" id="SFI97537.1"/>
    </source>
</evidence>
<feature type="transmembrane region" description="Helical" evidence="1">
    <location>
        <begin position="16"/>
        <end position="37"/>
    </location>
</feature>
<keyword evidence="1" id="KW-0472">Membrane</keyword>
<dbReference type="OrthoDB" id="9156959at2"/>
<dbReference type="EMBL" id="FOQU01000005">
    <property type="protein sequence ID" value="SFI97537.1"/>
    <property type="molecule type" value="Genomic_DNA"/>
</dbReference>
<evidence type="ECO:0000256" key="1">
    <source>
        <dbReference type="SAM" id="Phobius"/>
    </source>
</evidence>
<protein>
    <submittedName>
        <fullName evidence="2">Uncharacterized protein</fullName>
    </submittedName>
</protein>
<feature type="transmembrane region" description="Helical" evidence="1">
    <location>
        <begin position="141"/>
        <end position="160"/>
    </location>
</feature>
<sequence>MERDGLISGASWERVVGSYFASVTAGALTVVAAIELSRITSFESATNFSLQHKAVDLLTMTGIEFVLIWVIGLATMAIPCALLSMIARAFAIRCWVFYAVAGIAVVMLVIWVNTAFIDVPNQYSSPDGDTPITVLQELLTAGRYFGLAGGVAGLTFWRLAGRYYW</sequence>
<keyword evidence="1" id="KW-0812">Transmembrane</keyword>